<organism evidence="2 3">
    <name type="scientific">Potamilus streckersoni</name>
    <dbReference type="NCBI Taxonomy" id="2493646"/>
    <lineage>
        <taxon>Eukaryota</taxon>
        <taxon>Metazoa</taxon>
        <taxon>Spiralia</taxon>
        <taxon>Lophotrochozoa</taxon>
        <taxon>Mollusca</taxon>
        <taxon>Bivalvia</taxon>
        <taxon>Autobranchia</taxon>
        <taxon>Heteroconchia</taxon>
        <taxon>Palaeoheterodonta</taxon>
        <taxon>Unionida</taxon>
        <taxon>Unionoidea</taxon>
        <taxon>Unionidae</taxon>
        <taxon>Ambleminae</taxon>
        <taxon>Lampsilini</taxon>
        <taxon>Potamilus</taxon>
    </lineage>
</organism>
<feature type="region of interest" description="Disordered" evidence="1">
    <location>
        <begin position="119"/>
        <end position="150"/>
    </location>
</feature>
<feature type="region of interest" description="Disordered" evidence="1">
    <location>
        <begin position="613"/>
        <end position="675"/>
    </location>
</feature>
<evidence type="ECO:0000256" key="1">
    <source>
        <dbReference type="SAM" id="MobiDB-lite"/>
    </source>
</evidence>
<feature type="compositionally biased region" description="Basic residues" evidence="1">
    <location>
        <begin position="465"/>
        <end position="474"/>
    </location>
</feature>
<dbReference type="Proteomes" id="UP001195483">
    <property type="component" value="Unassembled WGS sequence"/>
</dbReference>
<sequence>MGSMYMSMDLSKKKLLSTVYKEYWAVQDCVPVGAMKTAAVKRANLNNAGPTTKAAQNNSYRISRRETTLTDSGIVYCSTLPAVRIEEDSEVQENCDMVSNKGFAKLDVTTLNALGWTSGSIDNGLPGPENETSNRLEEAANSSGKEGKEEENYIKLTKLEFRKFQEQVRDVGMNLRNRFRTSAYQKLYQRPNRENVNQLYRSQLAASLKAFQPKQWAPLSHSEVDPNFLRCRPINSANPNDKRPSSRCSTAGPHRPKSVPVSILQSRTVQLRGSEVPPDIKPGKFDTLSPFVLADLVTDGESPDSGYSKDTETARVIEKVDSRTEGVADDVSTTSGIESSNSSDDSSSEEDEDSDFEPEVDPNREIPDLNLRPEKLDKLYIPEPNKGWRKFDFDMDIVDLPPYDFKNPFPEELADIDLRQIAKTKGNLSQYRPSSKDTPLDSIFDRLIEMERYQMETEEWENKKSRQAQTKKKSANTATKIKDKRCCNLCLQPTCFGDCPEKVAQSNTCENCRQIFCTGTCKCLKYDQRMRLPREKEERPLTPKHLYPYACPTCQRKHTAKYINANNLILGVSKVNNATFSKGQNSLRPKDMRPKSETSFNVDMLQEFEKLGIIPTQPPPRPHTSFSRRPKSRNSMLMGKSINSQRKDSLTEPEKVLNIKRKRSKLRQKRPKTAG</sequence>
<evidence type="ECO:0000313" key="2">
    <source>
        <dbReference type="EMBL" id="KAK3608067.1"/>
    </source>
</evidence>
<dbReference type="Pfam" id="PF15344">
    <property type="entry name" value="FAM217"/>
    <property type="match status" value="1"/>
</dbReference>
<feature type="region of interest" description="Disordered" evidence="1">
    <location>
        <begin position="298"/>
        <end position="369"/>
    </location>
</feature>
<feature type="compositionally biased region" description="Acidic residues" evidence="1">
    <location>
        <begin position="346"/>
        <end position="360"/>
    </location>
</feature>
<accession>A0AAE0TCY0</accession>
<dbReference type="AlphaFoldDB" id="A0AAE0TCY0"/>
<proteinExistence type="predicted"/>
<comment type="caution">
    <text evidence="2">The sequence shown here is derived from an EMBL/GenBank/DDBJ whole genome shotgun (WGS) entry which is preliminary data.</text>
</comment>
<dbReference type="InterPro" id="IPR029266">
    <property type="entry name" value="FAM217"/>
</dbReference>
<protein>
    <submittedName>
        <fullName evidence="2">Uncharacterized protein</fullName>
    </submittedName>
</protein>
<feature type="compositionally biased region" description="Basic and acidic residues" evidence="1">
    <location>
        <begin position="645"/>
        <end position="657"/>
    </location>
</feature>
<feature type="compositionally biased region" description="Basic and acidic residues" evidence="1">
    <location>
        <begin position="307"/>
        <end position="326"/>
    </location>
</feature>
<reference evidence="2" key="2">
    <citation type="journal article" date="2021" name="Genome Biol. Evol.">
        <title>Developing a high-quality reference genome for a parasitic bivalve with doubly uniparental inheritance (Bivalvia: Unionida).</title>
        <authorList>
            <person name="Smith C.H."/>
        </authorList>
    </citation>
    <scope>NUCLEOTIDE SEQUENCE</scope>
    <source>
        <strain evidence="2">CHS0354</strain>
        <tissue evidence="2">Mantle</tissue>
    </source>
</reference>
<dbReference type="EMBL" id="JAEAOA010001852">
    <property type="protein sequence ID" value="KAK3608067.1"/>
    <property type="molecule type" value="Genomic_DNA"/>
</dbReference>
<feature type="region of interest" description="Disordered" evidence="1">
    <location>
        <begin position="457"/>
        <end position="476"/>
    </location>
</feature>
<gene>
    <name evidence="2" type="ORF">CHS0354_031054</name>
</gene>
<keyword evidence="3" id="KW-1185">Reference proteome</keyword>
<evidence type="ECO:0000313" key="3">
    <source>
        <dbReference type="Proteomes" id="UP001195483"/>
    </source>
</evidence>
<feature type="compositionally biased region" description="Basic residues" evidence="1">
    <location>
        <begin position="658"/>
        <end position="675"/>
    </location>
</feature>
<feature type="region of interest" description="Disordered" evidence="1">
    <location>
        <begin position="232"/>
        <end position="260"/>
    </location>
</feature>
<name>A0AAE0TCY0_9BIVA</name>
<reference evidence="2" key="3">
    <citation type="submission" date="2023-05" db="EMBL/GenBank/DDBJ databases">
        <authorList>
            <person name="Smith C.H."/>
        </authorList>
    </citation>
    <scope>NUCLEOTIDE SEQUENCE</scope>
    <source>
        <strain evidence="2">CHS0354</strain>
        <tissue evidence="2">Mantle</tissue>
    </source>
</reference>
<dbReference type="PANTHER" id="PTHR22145">
    <property type="entry name" value="SI:CH211-266K22.6"/>
    <property type="match status" value="1"/>
</dbReference>
<dbReference type="PANTHER" id="PTHR22145:SF2">
    <property type="entry name" value="SI:CH211-266K22.6"/>
    <property type="match status" value="1"/>
</dbReference>
<reference evidence="2" key="1">
    <citation type="journal article" date="2021" name="Genome Biol. Evol.">
        <title>A High-Quality Reference Genome for a Parasitic Bivalve with Doubly Uniparental Inheritance (Bivalvia: Unionida).</title>
        <authorList>
            <person name="Smith C.H."/>
        </authorList>
    </citation>
    <scope>NUCLEOTIDE SEQUENCE</scope>
    <source>
        <strain evidence="2">CHS0354</strain>
    </source>
</reference>